<sequence>MIRLAERMSRLGTESAFEVLAKARALEAQGREIVHLEIGEPDFDTPSHVIEAACRALREGATHYTPSNGIPELRQVIAEGLSGTRGHEIAPQQVVVTPGAKPIMFFVIMALAEPGTEVIYPNPGFPIYESMINFVGAQPVPIPLREEREFRFNVDELRDLVSDRTALIILNSPQNPTGGCLEPEDLEAMAEICAERDIPVLSDEVYEDILYE</sequence>
<dbReference type="InterPro" id="IPR015424">
    <property type="entry name" value="PyrdxlP-dep_Trfase"/>
</dbReference>
<dbReference type="Gene3D" id="3.40.640.10">
    <property type="entry name" value="Type I PLP-dependent aspartate aminotransferase-like (Major domain)"/>
    <property type="match status" value="1"/>
</dbReference>
<dbReference type="InterPro" id="IPR015422">
    <property type="entry name" value="PyrdxlP-dep_Trfase_small"/>
</dbReference>
<dbReference type="PANTHER" id="PTHR46383:SF1">
    <property type="entry name" value="ASPARTATE AMINOTRANSFERASE"/>
    <property type="match status" value="1"/>
</dbReference>
<comment type="similarity">
    <text evidence="2">Belongs to the class-I pyridoxal-phosphate-dependent aminotransferase family.</text>
</comment>
<comment type="cofactor">
    <cofactor evidence="1">
        <name>pyridoxal 5'-phosphate</name>
        <dbReference type="ChEBI" id="CHEBI:597326"/>
    </cofactor>
</comment>
<dbReference type="GO" id="GO:0030170">
    <property type="term" value="F:pyridoxal phosphate binding"/>
    <property type="evidence" value="ECO:0007669"/>
    <property type="project" value="InterPro"/>
</dbReference>
<dbReference type="InterPro" id="IPR004839">
    <property type="entry name" value="Aminotransferase_I/II_large"/>
</dbReference>
<dbReference type="AlphaFoldDB" id="X1SVI7"/>
<gene>
    <name evidence="7" type="ORF">S12H4_39040</name>
</gene>
<accession>X1SVI7</accession>
<dbReference type="PANTHER" id="PTHR46383">
    <property type="entry name" value="ASPARTATE AMINOTRANSFERASE"/>
    <property type="match status" value="1"/>
</dbReference>
<feature type="non-terminal residue" evidence="7">
    <location>
        <position position="212"/>
    </location>
</feature>
<comment type="caution">
    <text evidence="7">The sequence shown here is derived from an EMBL/GenBank/DDBJ whole genome shotgun (WGS) entry which is preliminary data.</text>
</comment>
<feature type="domain" description="Aminotransferase class I/classII large" evidence="6">
    <location>
        <begin position="32"/>
        <end position="212"/>
    </location>
</feature>
<dbReference type="EMBL" id="BARW01023560">
    <property type="protein sequence ID" value="GAI97062.1"/>
    <property type="molecule type" value="Genomic_DNA"/>
</dbReference>
<evidence type="ECO:0000256" key="1">
    <source>
        <dbReference type="ARBA" id="ARBA00001933"/>
    </source>
</evidence>
<organism evidence="7">
    <name type="scientific">marine sediment metagenome</name>
    <dbReference type="NCBI Taxonomy" id="412755"/>
    <lineage>
        <taxon>unclassified sequences</taxon>
        <taxon>metagenomes</taxon>
        <taxon>ecological metagenomes</taxon>
    </lineage>
</organism>
<name>X1SVI7_9ZZZZ</name>
<dbReference type="InterPro" id="IPR015421">
    <property type="entry name" value="PyrdxlP-dep_Trfase_major"/>
</dbReference>
<dbReference type="GO" id="GO:0008483">
    <property type="term" value="F:transaminase activity"/>
    <property type="evidence" value="ECO:0007669"/>
    <property type="project" value="UniProtKB-KW"/>
</dbReference>
<dbReference type="CDD" id="cd00609">
    <property type="entry name" value="AAT_like"/>
    <property type="match status" value="1"/>
</dbReference>
<keyword evidence="4" id="KW-0808">Transferase</keyword>
<keyword evidence="5" id="KW-0663">Pyridoxal phosphate</keyword>
<evidence type="ECO:0000256" key="3">
    <source>
        <dbReference type="ARBA" id="ARBA00022576"/>
    </source>
</evidence>
<evidence type="ECO:0000256" key="5">
    <source>
        <dbReference type="ARBA" id="ARBA00022898"/>
    </source>
</evidence>
<keyword evidence="3" id="KW-0032">Aminotransferase</keyword>
<dbReference type="GO" id="GO:0006520">
    <property type="term" value="P:amino acid metabolic process"/>
    <property type="evidence" value="ECO:0007669"/>
    <property type="project" value="InterPro"/>
</dbReference>
<dbReference type="SUPFAM" id="SSF53383">
    <property type="entry name" value="PLP-dependent transferases"/>
    <property type="match status" value="1"/>
</dbReference>
<reference evidence="7" key="1">
    <citation type="journal article" date="2014" name="Front. Microbiol.">
        <title>High frequency of phylogenetically diverse reductive dehalogenase-homologous genes in deep subseafloor sedimentary metagenomes.</title>
        <authorList>
            <person name="Kawai M."/>
            <person name="Futagami T."/>
            <person name="Toyoda A."/>
            <person name="Takaki Y."/>
            <person name="Nishi S."/>
            <person name="Hori S."/>
            <person name="Arai W."/>
            <person name="Tsubouchi T."/>
            <person name="Morono Y."/>
            <person name="Uchiyama I."/>
            <person name="Ito T."/>
            <person name="Fujiyama A."/>
            <person name="Inagaki F."/>
            <person name="Takami H."/>
        </authorList>
    </citation>
    <scope>NUCLEOTIDE SEQUENCE</scope>
    <source>
        <strain evidence="7">Expedition CK06-06</strain>
    </source>
</reference>
<evidence type="ECO:0000313" key="7">
    <source>
        <dbReference type="EMBL" id="GAI97062.1"/>
    </source>
</evidence>
<evidence type="ECO:0000256" key="4">
    <source>
        <dbReference type="ARBA" id="ARBA00022679"/>
    </source>
</evidence>
<dbReference type="InterPro" id="IPR050596">
    <property type="entry name" value="AspAT/PAT-like"/>
</dbReference>
<evidence type="ECO:0000256" key="2">
    <source>
        <dbReference type="ARBA" id="ARBA00007441"/>
    </source>
</evidence>
<proteinExistence type="inferred from homology"/>
<dbReference type="Pfam" id="PF00155">
    <property type="entry name" value="Aminotran_1_2"/>
    <property type="match status" value="1"/>
</dbReference>
<protein>
    <recommendedName>
        <fullName evidence="6">Aminotransferase class I/classII large domain-containing protein</fullName>
    </recommendedName>
</protein>
<evidence type="ECO:0000259" key="6">
    <source>
        <dbReference type="Pfam" id="PF00155"/>
    </source>
</evidence>
<dbReference type="Gene3D" id="3.90.1150.10">
    <property type="entry name" value="Aspartate Aminotransferase, domain 1"/>
    <property type="match status" value="1"/>
</dbReference>